<feature type="domain" description="FAD-binding FR-type" evidence="11">
    <location>
        <begin position="16"/>
        <end position="121"/>
    </location>
</feature>
<organism evidence="12 13">
    <name type="scientific">Streptomyces ruber</name>
    <dbReference type="NCBI Taxonomy" id="83378"/>
    <lineage>
        <taxon>Bacteria</taxon>
        <taxon>Bacillati</taxon>
        <taxon>Actinomycetota</taxon>
        <taxon>Actinomycetes</taxon>
        <taxon>Kitasatosporales</taxon>
        <taxon>Streptomycetaceae</taxon>
        <taxon>Streptomyces</taxon>
    </lineage>
</organism>
<keyword evidence="5" id="KW-0274">FAD</keyword>
<evidence type="ECO:0000256" key="8">
    <source>
        <dbReference type="ARBA" id="ARBA00023014"/>
    </source>
</evidence>
<keyword evidence="2" id="KW-0285">Flavoprotein</keyword>
<evidence type="ECO:0000256" key="9">
    <source>
        <dbReference type="SAM" id="MobiDB-lite"/>
    </source>
</evidence>
<evidence type="ECO:0000256" key="7">
    <source>
        <dbReference type="ARBA" id="ARBA00023004"/>
    </source>
</evidence>
<dbReference type="Pfam" id="PF00111">
    <property type="entry name" value="Fer2"/>
    <property type="match status" value="1"/>
</dbReference>
<dbReference type="PANTHER" id="PTHR47354:SF8">
    <property type="entry name" value="1,2-PHENYLACETYL-COA EPOXIDASE, SUBUNIT E"/>
    <property type="match status" value="1"/>
</dbReference>
<proteinExistence type="predicted"/>
<dbReference type="CDD" id="cd06214">
    <property type="entry name" value="PA_degradation_oxidoreductase_like"/>
    <property type="match status" value="1"/>
</dbReference>
<evidence type="ECO:0000256" key="2">
    <source>
        <dbReference type="ARBA" id="ARBA00022630"/>
    </source>
</evidence>
<dbReference type="InterPro" id="IPR050415">
    <property type="entry name" value="MRET"/>
</dbReference>
<evidence type="ECO:0000313" key="13">
    <source>
        <dbReference type="Proteomes" id="UP000620156"/>
    </source>
</evidence>
<keyword evidence="3" id="KW-0001">2Fe-2S</keyword>
<accession>A0A918BHR5</accession>
<keyword evidence="7" id="KW-0408">Iron</keyword>
<evidence type="ECO:0000259" key="11">
    <source>
        <dbReference type="PROSITE" id="PS51384"/>
    </source>
</evidence>
<dbReference type="PROSITE" id="PS00197">
    <property type="entry name" value="2FE2S_FER_1"/>
    <property type="match status" value="1"/>
</dbReference>
<dbReference type="InterPro" id="IPR001433">
    <property type="entry name" value="OxRdtase_FAD/NAD-bd"/>
</dbReference>
<dbReference type="PROSITE" id="PS51384">
    <property type="entry name" value="FAD_FR"/>
    <property type="match status" value="1"/>
</dbReference>
<sequence length="377" mass="39592">MNTATTLTTAPPARRTGWHRLEVTEVRPLTGDAVAVTLDVPAGLRDTFAHRPGQHVVVRHRRAGGELRRSYSVCPPPADPAAFRLVIKRGGPDGFGAHATTVLAPGDLLELSPPTGAFALPDLPGAHHVLVAGGSGITPLAAMAAAVLREDPACRVSLLHAVPTAAGALLADELTDLKDTHLDRFTALHVLTREDRGSDLVSGRVDAPRLRRLLTALDARPGPATTYALCGPAGLVTAVRRTLTGWGADPAAVRTELFTTDGAPGDAPPEPGTGEPVRTAGKTRVGPRITALLDGRRSDVTARPGDEVLLDTLLRARPDVPYACRDGICGSCRARVLSGEVALSHQYALDTDDIDAGYTLVCRARPRSAEVTLDFDA</sequence>
<dbReference type="SUPFAM" id="SSF52343">
    <property type="entry name" value="Ferredoxin reductase-like, C-terminal NADP-linked domain"/>
    <property type="match status" value="1"/>
</dbReference>
<keyword evidence="13" id="KW-1185">Reference proteome</keyword>
<dbReference type="InterPro" id="IPR008333">
    <property type="entry name" value="Cbr1-like_FAD-bd_dom"/>
</dbReference>
<feature type="domain" description="2Fe-2S ferredoxin-type" evidence="10">
    <location>
        <begin position="287"/>
        <end position="377"/>
    </location>
</feature>
<dbReference type="InterPro" id="IPR017938">
    <property type="entry name" value="Riboflavin_synthase-like_b-brl"/>
</dbReference>
<keyword evidence="8" id="KW-0411">Iron-sulfur</keyword>
<evidence type="ECO:0000256" key="3">
    <source>
        <dbReference type="ARBA" id="ARBA00022714"/>
    </source>
</evidence>
<dbReference type="Gene3D" id="3.10.20.30">
    <property type="match status" value="1"/>
</dbReference>
<name>A0A918BHR5_9ACTN</name>
<dbReference type="CDD" id="cd00207">
    <property type="entry name" value="fer2"/>
    <property type="match status" value="1"/>
</dbReference>
<dbReference type="Gene3D" id="2.40.30.10">
    <property type="entry name" value="Translation factors"/>
    <property type="match status" value="1"/>
</dbReference>
<evidence type="ECO:0000256" key="4">
    <source>
        <dbReference type="ARBA" id="ARBA00022723"/>
    </source>
</evidence>
<comment type="cofactor">
    <cofactor evidence="1">
        <name>FAD</name>
        <dbReference type="ChEBI" id="CHEBI:57692"/>
    </cofactor>
</comment>
<dbReference type="PRINTS" id="PR00406">
    <property type="entry name" value="CYTB5RDTASE"/>
</dbReference>
<dbReference type="PROSITE" id="PS51085">
    <property type="entry name" value="2FE2S_FER_2"/>
    <property type="match status" value="1"/>
</dbReference>
<dbReference type="RefSeq" id="WP_229821171.1">
    <property type="nucleotide sequence ID" value="NZ_BMQK01000010.1"/>
</dbReference>
<feature type="region of interest" description="Disordered" evidence="9">
    <location>
        <begin position="260"/>
        <end position="281"/>
    </location>
</feature>
<evidence type="ECO:0000313" key="12">
    <source>
        <dbReference type="EMBL" id="GGQ69696.1"/>
    </source>
</evidence>
<dbReference type="SUPFAM" id="SSF63380">
    <property type="entry name" value="Riboflavin synthase domain-like"/>
    <property type="match status" value="1"/>
</dbReference>
<dbReference type="PANTHER" id="PTHR47354">
    <property type="entry name" value="NADH OXIDOREDUCTASE HCR"/>
    <property type="match status" value="1"/>
</dbReference>
<dbReference type="Proteomes" id="UP000620156">
    <property type="component" value="Unassembled WGS sequence"/>
</dbReference>
<dbReference type="GO" id="GO:0050660">
    <property type="term" value="F:flavin adenine dinucleotide binding"/>
    <property type="evidence" value="ECO:0007669"/>
    <property type="project" value="TreeGrafter"/>
</dbReference>
<keyword evidence="4" id="KW-0479">Metal-binding</keyword>
<dbReference type="SUPFAM" id="SSF54292">
    <property type="entry name" value="2Fe-2S ferredoxin-like"/>
    <property type="match status" value="1"/>
</dbReference>
<dbReference type="Pfam" id="PF00175">
    <property type="entry name" value="NAD_binding_1"/>
    <property type="match status" value="1"/>
</dbReference>
<reference evidence="12" key="1">
    <citation type="journal article" date="2014" name="Int. J. Syst. Evol. Microbiol.">
        <title>Complete genome sequence of Corynebacterium casei LMG S-19264T (=DSM 44701T), isolated from a smear-ripened cheese.</title>
        <authorList>
            <consortium name="US DOE Joint Genome Institute (JGI-PGF)"/>
            <person name="Walter F."/>
            <person name="Albersmeier A."/>
            <person name="Kalinowski J."/>
            <person name="Ruckert C."/>
        </authorList>
    </citation>
    <scope>NUCLEOTIDE SEQUENCE</scope>
    <source>
        <strain evidence="12">JCM 3131</strain>
    </source>
</reference>
<evidence type="ECO:0000256" key="6">
    <source>
        <dbReference type="ARBA" id="ARBA00023002"/>
    </source>
</evidence>
<dbReference type="Gene3D" id="3.40.50.80">
    <property type="entry name" value="Nucleotide-binding domain of ferredoxin-NADP reductase (FNR) module"/>
    <property type="match status" value="1"/>
</dbReference>
<evidence type="ECO:0000256" key="1">
    <source>
        <dbReference type="ARBA" id="ARBA00001974"/>
    </source>
</evidence>
<gene>
    <name evidence="12" type="ORF">GCM10010145_44370</name>
</gene>
<evidence type="ECO:0000256" key="5">
    <source>
        <dbReference type="ARBA" id="ARBA00022827"/>
    </source>
</evidence>
<dbReference type="InterPro" id="IPR001041">
    <property type="entry name" value="2Fe-2S_ferredoxin-type"/>
</dbReference>
<dbReference type="GO" id="GO:0016491">
    <property type="term" value="F:oxidoreductase activity"/>
    <property type="evidence" value="ECO:0007669"/>
    <property type="project" value="UniProtKB-KW"/>
</dbReference>
<dbReference type="EMBL" id="BMQK01000010">
    <property type="protein sequence ID" value="GGQ69696.1"/>
    <property type="molecule type" value="Genomic_DNA"/>
</dbReference>
<evidence type="ECO:0000259" key="10">
    <source>
        <dbReference type="PROSITE" id="PS51085"/>
    </source>
</evidence>
<protein>
    <submittedName>
        <fullName evidence="12">Phenylacetic acid degradation protein</fullName>
    </submittedName>
</protein>
<dbReference type="Pfam" id="PF00970">
    <property type="entry name" value="FAD_binding_6"/>
    <property type="match status" value="1"/>
</dbReference>
<dbReference type="InterPro" id="IPR039261">
    <property type="entry name" value="FNR_nucleotide-bd"/>
</dbReference>
<reference evidence="12" key="2">
    <citation type="submission" date="2020-09" db="EMBL/GenBank/DDBJ databases">
        <authorList>
            <person name="Sun Q."/>
            <person name="Ohkuma M."/>
        </authorList>
    </citation>
    <scope>NUCLEOTIDE SEQUENCE</scope>
    <source>
        <strain evidence="12">JCM 3131</strain>
    </source>
</reference>
<dbReference type="GO" id="GO:0046872">
    <property type="term" value="F:metal ion binding"/>
    <property type="evidence" value="ECO:0007669"/>
    <property type="project" value="UniProtKB-KW"/>
</dbReference>
<dbReference type="InterPro" id="IPR006058">
    <property type="entry name" value="2Fe2S_fd_BS"/>
</dbReference>
<dbReference type="InterPro" id="IPR017927">
    <property type="entry name" value="FAD-bd_FR_type"/>
</dbReference>
<dbReference type="InterPro" id="IPR036010">
    <property type="entry name" value="2Fe-2S_ferredoxin-like_sf"/>
</dbReference>
<dbReference type="InterPro" id="IPR012675">
    <property type="entry name" value="Beta-grasp_dom_sf"/>
</dbReference>
<keyword evidence="6" id="KW-0560">Oxidoreductase</keyword>
<dbReference type="GO" id="GO:0051537">
    <property type="term" value="F:2 iron, 2 sulfur cluster binding"/>
    <property type="evidence" value="ECO:0007669"/>
    <property type="project" value="UniProtKB-KW"/>
</dbReference>
<dbReference type="AlphaFoldDB" id="A0A918BHR5"/>
<comment type="caution">
    <text evidence="12">The sequence shown here is derived from an EMBL/GenBank/DDBJ whole genome shotgun (WGS) entry which is preliminary data.</text>
</comment>